<sequence length="246" mass="28280">SNRSCFWQYTRFSYDNIQTKVTASSQRPRRQSSQLLHLSVVNTSRSTHASKINSKKKQLVEYKGPKTVKIKVKATQAEDVELSKEDTSKEANELMVEETPPPTYWKEFMEKRWQNLSFSVLQENEKLHETSKPRRSRFQSFRTRKRSHNGWHKSNTCLDGACLGKDLVEGHLPQLQGHQKWTGARKNLNVRLHPQHGQHRTSELMADEMNDSNLFTPSWICPSGSDKSAKQLSGSACYRDRFAAGG</sequence>
<dbReference type="Gene3D" id="1.20.5.1180">
    <property type="entry name" value="Geminin coiled-coil domain"/>
    <property type="match status" value="1"/>
</dbReference>
<dbReference type="InterPro" id="IPR022786">
    <property type="entry name" value="Geminin/Multicilin"/>
</dbReference>
<protein>
    <submittedName>
        <fullName evidence="1">Uncharacterized protein</fullName>
    </submittedName>
</protein>
<dbReference type="Ensembl" id="ENSSFAT00005018739.1">
    <property type="protein sequence ID" value="ENSSFAP00005018011.1"/>
    <property type="gene ID" value="ENSSFAG00005009542.1"/>
</dbReference>
<organism evidence="1 2">
    <name type="scientific">Salarias fasciatus</name>
    <name type="common">Jewelled blenny</name>
    <name type="synonym">Blennius fasciatus</name>
    <dbReference type="NCBI Taxonomy" id="181472"/>
    <lineage>
        <taxon>Eukaryota</taxon>
        <taxon>Metazoa</taxon>
        <taxon>Chordata</taxon>
        <taxon>Craniata</taxon>
        <taxon>Vertebrata</taxon>
        <taxon>Euteleostomi</taxon>
        <taxon>Actinopterygii</taxon>
        <taxon>Neopterygii</taxon>
        <taxon>Teleostei</taxon>
        <taxon>Neoteleostei</taxon>
        <taxon>Acanthomorphata</taxon>
        <taxon>Ovalentaria</taxon>
        <taxon>Blenniimorphae</taxon>
        <taxon>Blenniiformes</taxon>
        <taxon>Blennioidei</taxon>
        <taxon>Blenniidae</taxon>
        <taxon>Salariinae</taxon>
        <taxon>Salarias</taxon>
    </lineage>
</organism>
<reference evidence="1" key="2">
    <citation type="submission" date="2025-08" db="UniProtKB">
        <authorList>
            <consortium name="Ensembl"/>
        </authorList>
    </citation>
    <scope>IDENTIFICATION</scope>
</reference>
<dbReference type="Pfam" id="PF07412">
    <property type="entry name" value="Geminin"/>
    <property type="match status" value="1"/>
</dbReference>
<dbReference type="InParanoid" id="A0A672GGT5"/>
<dbReference type="AlphaFoldDB" id="A0A672GGT5"/>
<dbReference type="SUPFAM" id="SSF111469">
    <property type="entry name" value="Geminin coiled-coil domain"/>
    <property type="match status" value="1"/>
</dbReference>
<evidence type="ECO:0000313" key="2">
    <source>
        <dbReference type="Proteomes" id="UP000472267"/>
    </source>
</evidence>
<reference evidence="1" key="1">
    <citation type="submission" date="2019-06" db="EMBL/GenBank/DDBJ databases">
        <authorList>
            <consortium name="Wellcome Sanger Institute Data Sharing"/>
        </authorList>
    </citation>
    <scope>NUCLEOTIDE SEQUENCE [LARGE SCALE GENOMIC DNA]</scope>
</reference>
<accession>A0A672GGT5</accession>
<reference evidence="1" key="3">
    <citation type="submission" date="2025-09" db="UniProtKB">
        <authorList>
            <consortium name="Ensembl"/>
        </authorList>
    </citation>
    <scope>IDENTIFICATION</scope>
</reference>
<evidence type="ECO:0000313" key="1">
    <source>
        <dbReference type="Ensembl" id="ENSSFAP00005018011.1"/>
    </source>
</evidence>
<dbReference type="Proteomes" id="UP000472267">
    <property type="component" value="Chromosome 10"/>
</dbReference>
<name>A0A672GGT5_SALFA</name>
<dbReference type="GO" id="GO:0006275">
    <property type="term" value="P:regulation of DNA replication"/>
    <property type="evidence" value="ECO:0007669"/>
    <property type="project" value="InterPro"/>
</dbReference>
<proteinExistence type="predicted"/>
<keyword evidence="2" id="KW-1185">Reference proteome</keyword>